<protein>
    <submittedName>
        <fullName evidence="1">Uncharacterized protein</fullName>
    </submittedName>
</protein>
<proteinExistence type="predicted"/>
<evidence type="ECO:0000313" key="1">
    <source>
        <dbReference type="EMBL" id="MCL9683756.1"/>
    </source>
</evidence>
<keyword evidence="2" id="KW-1185">Reference proteome</keyword>
<dbReference type="EMBL" id="JAJKBJ010000005">
    <property type="protein sequence ID" value="MCL9683756.1"/>
    <property type="molecule type" value="Genomic_DNA"/>
</dbReference>
<dbReference type="Proteomes" id="UP001139721">
    <property type="component" value="Unassembled WGS sequence"/>
</dbReference>
<reference evidence="1" key="1">
    <citation type="submission" date="2021-11" db="EMBL/GenBank/DDBJ databases">
        <title>Legionella maioricencis sp. nov., a new species isolated from hot water samples in Mallorca.</title>
        <authorList>
            <person name="Crespi S."/>
            <person name="Drasar V."/>
            <person name="Salva-Serra F."/>
            <person name="Jaen-Luchoro D."/>
            <person name="Pineiro-Iglesias B."/>
            <person name="Aliaga F."/>
            <person name="Fernandez-Juarez V."/>
            <person name="Coll G."/>
            <person name="Moore E.R.B."/>
            <person name="Bennasar-Figueras A."/>
        </authorList>
    </citation>
    <scope>NUCLEOTIDE SEQUENCE</scope>
    <source>
        <strain evidence="1">HCPI-6</strain>
    </source>
</reference>
<dbReference type="AlphaFoldDB" id="A0A9X2CZQ3"/>
<comment type="caution">
    <text evidence="1">The sequence shown here is derived from an EMBL/GenBank/DDBJ whole genome shotgun (WGS) entry which is preliminary data.</text>
</comment>
<evidence type="ECO:0000313" key="2">
    <source>
        <dbReference type="Proteomes" id="UP001139721"/>
    </source>
</evidence>
<organism evidence="1 2">
    <name type="scientific">Legionella maioricensis</name>
    <dbReference type="NCBI Taxonomy" id="2896528"/>
    <lineage>
        <taxon>Bacteria</taxon>
        <taxon>Pseudomonadati</taxon>
        <taxon>Pseudomonadota</taxon>
        <taxon>Gammaproteobacteria</taxon>
        <taxon>Legionellales</taxon>
        <taxon>Legionellaceae</taxon>
        <taxon>Legionella</taxon>
    </lineage>
</organism>
<gene>
    <name evidence="1" type="ORF">LOX96_06600</name>
</gene>
<name>A0A9X2CZQ3_9GAMM</name>
<accession>A0A9X2CZQ3</accession>
<sequence>MPNFFTNCVDTITARTFASTPAHRNTQRTNAVTEIAGSMIESLNPLLVIPPKVTQTCLSVYTLFRRDVKLSEKAVQLLQGSIAGAQLGLAIALYFNSNTCEDDTEILCKAALFCQLVYKGVLLTGWVPGEVAKEPYEAPAAQV</sequence>
<dbReference type="RefSeq" id="WP_250421679.1">
    <property type="nucleotide sequence ID" value="NZ_JAJKBJ010000005.1"/>
</dbReference>